<keyword evidence="2" id="KW-1185">Reference proteome</keyword>
<organism evidence="1 2">
    <name type="scientific">Liparis tanakae</name>
    <name type="common">Tanaka's snailfish</name>
    <dbReference type="NCBI Taxonomy" id="230148"/>
    <lineage>
        <taxon>Eukaryota</taxon>
        <taxon>Metazoa</taxon>
        <taxon>Chordata</taxon>
        <taxon>Craniata</taxon>
        <taxon>Vertebrata</taxon>
        <taxon>Euteleostomi</taxon>
        <taxon>Actinopterygii</taxon>
        <taxon>Neopterygii</taxon>
        <taxon>Teleostei</taxon>
        <taxon>Neoteleostei</taxon>
        <taxon>Acanthomorphata</taxon>
        <taxon>Eupercaria</taxon>
        <taxon>Perciformes</taxon>
        <taxon>Cottioidei</taxon>
        <taxon>Cottales</taxon>
        <taxon>Liparidae</taxon>
        <taxon>Liparis</taxon>
    </lineage>
</organism>
<evidence type="ECO:0000313" key="2">
    <source>
        <dbReference type="Proteomes" id="UP000314294"/>
    </source>
</evidence>
<name>A0A4Z2HMT8_9TELE</name>
<gene>
    <name evidence="1" type="ORF">EYF80_023498</name>
</gene>
<sequence>MRLSPIKEDPHLMVTQRRASHVLKQLRKSELVLLQVCIGAEMEKNREAETEYLFCPPRDQMIALSKAPARRVYGVWGCFCDVEQANRCCPRLLMRGRCCANIGPWESDGLRRNAGPGKCPVEDLQIKTEKREIGGQKTR</sequence>
<dbReference type="EMBL" id="SRLO01000222">
    <property type="protein sequence ID" value="TNN66264.1"/>
    <property type="molecule type" value="Genomic_DNA"/>
</dbReference>
<accession>A0A4Z2HMT8</accession>
<dbReference type="AlphaFoldDB" id="A0A4Z2HMT8"/>
<evidence type="ECO:0000313" key="1">
    <source>
        <dbReference type="EMBL" id="TNN66264.1"/>
    </source>
</evidence>
<reference evidence="1 2" key="1">
    <citation type="submission" date="2019-03" db="EMBL/GenBank/DDBJ databases">
        <title>First draft genome of Liparis tanakae, snailfish: a comprehensive survey of snailfish specific genes.</title>
        <authorList>
            <person name="Kim W."/>
            <person name="Song I."/>
            <person name="Jeong J.-H."/>
            <person name="Kim D."/>
            <person name="Kim S."/>
            <person name="Ryu S."/>
            <person name="Song J.Y."/>
            <person name="Lee S.K."/>
        </authorList>
    </citation>
    <scope>NUCLEOTIDE SEQUENCE [LARGE SCALE GENOMIC DNA]</scope>
    <source>
        <tissue evidence="1">Muscle</tissue>
    </source>
</reference>
<proteinExistence type="predicted"/>
<dbReference type="Proteomes" id="UP000314294">
    <property type="component" value="Unassembled WGS sequence"/>
</dbReference>
<protein>
    <submittedName>
        <fullName evidence="1">Uncharacterized protein</fullName>
    </submittedName>
</protein>
<comment type="caution">
    <text evidence="1">The sequence shown here is derived from an EMBL/GenBank/DDBJ whole genome shotgun (WGS) entry which is preliminary data.</text>
</comment>